<feature type="region of interest" description="Disordered" evidence="1">
    <location>
        <begin position="262"/>
        <end position="281"/>
    </location>
</feature>
<evidence type="ECO:0000313" key="3">
    <source>
        <dbReference type="EMBL" id="ORZ19223.1"/>
    </source>
</evidence>
<keyword evidence="2" id="KW-0472">Membrane</keyword>
<evidence type="ECO:0000313" key="4">
    <source>
        <dbReference type="Proteomes" id="UP000193648"/>
    </source>
</evidence>
<reference evidence="3 4" key="1">
    <citation type="submission" date="2016-07" db="EMBL/GenBank/DDBJ databases">
        <title>Pervasive Adenine N6-methylation of Active Genes in Fungi.</title>
        <authorList>
            <consortium name="DOE Joint Genome Institute"/>
            <person name="Mondo S.J."/>
            <person name="Dannebaum R.O."/>
            <person name="Kuo R.C."/>
            <person name="Labutti K."/>
            <person name="Haridas S."/>
            <person name="Kuo A."/>
            <person name="Salamov A."/>
            <person name="Ahrendt S.R."/>
            <person name="Lipzen A."/>
            <person name="Sullivan W."/>
            <person name="Andreopoulos W.B."/>
            <person name="Clum A."/>
            <person name="Lindquist E."/>
            <person name="Daum C."/>
            <person name="Ramamoorthy G.K."/>
            <person name="Gryganskyi A."/>
            <person name="Culley D."/>
            <person name="Magnuson J.K."/>
            <person name="James T.Y."/>
            <person name="O'Malley M.A."/>
            <person name="Stajich J.E."/>
            <person name="Spatafora J.W."/>
            <person name="Visel A."/>
            <person name="Grigoriev I.V."/>
        </authorList>
    </citation>
    <scope>NUCLEOTIDE SEQUENCE [LARGE SCALE GENOMIC DNA]</scope>
    <source>
        <strain evidence="3 4">NRRL 3116</strain>
    </source>
</reference>
<dbReference type="InterPro" id="IPR009836">
    <property type="entry name" value="GRDP-like"/>
</dbReference>
<comment type="caution">
    <text evidence="3">The sequence shown here is derived from an EMBL/GenBank/DDBJ whole genome shotgun (WGS) entry which is preliminary data.</text>
</comment>
<feature type="region of interest" description="Disordered" evidence="1">
    <location>
        <begin position="198"/>
        <end position="254"/>
    </location>
</feature>
<feature type="compositionally biased region" description="Polar residues" evidence="1">
    <location>
        <begin position="310"/>
        <end position="328"/>
    </location>
</feature>
<feature type="compositionally biased region" description="Basic and acidic residues" evidence="1">
    <location>
        <begin position="848"/>
        <end position="874"/>
    </location>
</feature>
<dbReference type="PANTHER" id="PTHR34365:SF7">
    <property type="entry name" value="GLYCINE-RICH DOMAIN-CONTAINING PROTEIN 1"/>
    <property type="match status" value="1"/>
</dbReference>
<dbReference type="PANTHER" id="PTHR34365">
    <property type="entry name" value="ENOLASE (DUF1399)"/>
    <property type="match status" value="1"/>
</dbReference>
<feature type="compositionally biased region" description="Polar residues" evidence="1">
    <location>
        <begin position="126"/>
        <end position="136"/>
    </location>
</feature>
<feature type="compositionally biased region" description="Basic residues" evidence="1">
    <location>
        <begin position="105"/>
        <end position="119"/>
    </location>
</feature>
<keyword evidence="4" id="KW-1185">Reference proteome</keyword>
<feature type="compositionally biased region" description="Low complexity" evidence="1">
    <location>
        <begin position="885"/>
        <end position="916"/>
    </location>
</feature>
<dbReference type="EMBL" id="MCFF01000014">
    <property type="protein sequence ID" value="ORZ19223.1"/>
    <property type="molecule type" value="Genomic_DNA"/>
</dbReference>
<dbReference type="OrthoDB" id="2684236at2759"/>
<feature type="compositionally biased region" description="Basic residues" evidence="1">
    <location>
        <begin position="224"/>
        <end position="237"/>
    </location>
</feature>
<feature type="compositionally biased region" description="Basic residues" evidence="1">
    <location>
        <begin position="138"/>
        <end position="150"/>
    </location>
</feature>
<feature type="region of interest" description="Disordered" evidence="1">
    <location>
        <begin position="936"/>
        <end position="956"/>
    </location>
</feature>
<evidence type="ECO:0000256" key="1">
    <source>
        <dbReference type="SAM" id="MobiDB-lite"/>
    </source>
</evidence>
<dbReference type="GeneID" id="33565702"/>
<feature type="region of interest" description="Disordered" evidence="1">
    <location>
        <begin position="103"/>
        <end position="152"/>
    </location>
</feature>
<dbReference type="RefSeq" id="XP_021882391.1">
    <property type="nucleotide sequence ID" value="XM_022023858.1"/>
</dbReference>
<name>A0A1Y2GRX3_9FUNG</name>
<feature type="compositionally biased region" description="Polar residues" evidence="1">
    <location>
        <begin position="169"/>
        <end position="187"/>
    </location>
</feature>
<feature type="compositionally biased region" description="Pro residues" evidence="1">
    <location>
        <begin position="212"/>
        <end position="223"/>
    </location>
</feature>
<feature type="region of interest" description="Disordered" evidence="1">
    <location>
        <begin position="169"/>
        <end position="188"/>
    </location>
</feature>
<evidence type="ECO:0000256" key="2">
    <source>
        <dbReference type="SAM" id="Phobius"/>
    </source>
</evidence>
<keyword evidence="2" id="KW-0812">Transmembrane</keyword>
<accession>A0A1Y2GRX3</accession>
<dbReference type="Pfam" id="PF07173">
    <property type="entry name" value="GRDP-like"/>
    <property type="match status" value="1"/>
</dbReference>
<dbReference type="InParanoid" id="A0A1Y2GRX3"/>
<feature type="compositionally biased region" description="Basic residues" evidence="1">
    <location>
        <begin position="836"/>
        <end position="847"/>
    </location>
</feature>
<feature type="region of interest" description="Disordered" evidence="1">
    <location>
        <begin position="823"/>
        <end position="922"/>
    </location>
</feature>
<feature type="transmembrane region" description="Helical" evidence="2">
    <location>
        <begin position="7"/>
        <end position="26"/>
    </location>
</feature>
<protein>
    <submittedName>
        <fullName evidence="3">Uncharacterized protein</fullName>
    </submittedName>
</protein>
<dbReference type="Proteomes" id="UP000193648">
    <property type="component" value="Unassembled WGS sequence"/>
</dbReference>
<gene>
    <name evidence="3" type="ORF">BCR41DRAFT_351779</name>
</gene>
<dbReference type="AlphaFoldDB" id="A0A1Y2GRX3"/>
<feature type="region of interest" description="Disordered" evidence="1">
    <location>
        <begin position="288"/>
        <end position="334"/>
    </location>
</feature>
<organism evidence="3 4">
    <name type="scientific">Lobosporangium transversale</name>
    <dbReference type="NCBI Taxonomy" id="64571"/>
    <lineage>
        <taxon>Eukaryota</taxon>
        <taxon>Fungi</taxon>
        <taxon>Fungi incertae sedis</taxon>
        <taxon>Mucoromycota</taxon>
        <taxon>Mortierellomycotina</taxon>
        <taxon>Mortierellomycetes</taxon>
        <taxon>Mortierellales</taxon>
        <taxon>Mortierellaceae</taxon>
        <taxon>Lobosporangium</taxon>
    </lineage>
</organism>
<dbReference type="STRING" id="64571.A0A1Y2GRX3"/>
<keyword evidence="2" id="KW-1133">Transmembrane helix</keyword>
<sequence length="1044" mass="117779">MDQATPSNFYLTLCLYVSFYFLFFSATTTVDDNNNNDTASKSSPFRFRIPTDQELKDKRRAKSFSEQLDPFLAATRKAQATKQVKDIAKARAKATLGTISGAYHSHSRHHSKQHSKQYSKGHSSSTATSKFSNTGNHLRQHSRQKSHHSQHHYDSYRINIPGSYFFNDNTSRKSASTEKATNNTPSVQAREYNHLHYQGQQKGSHLTDYFSPPHPQPNKQPPRSPRRFSRQNQKRYYHFSTEEPLIRKKKDMTAPATAITEQPPHAQAQAQPSQPNQGWNGNKVVQSVEAREQQHRRSSINWADEPLGQPSHSQTQAQQATLNRNSMSPDRYESKCHLEESVTPSTLLAHLRVLRMVQSLVIVDDEDLDFLFLIRSEERYLKFLDLLQQMEPPIHAVPLPPLDVALMWMVHMLAPFRYHEDLLRSYSPHLLNYAFPLERYVAAVDIENPTTHDDAFLTSKAMWLQLYPEEPFDLDKDDTSRMFEIECLWCGGTNVMDSSTFIKFRIDGMSIDCKGCGSQCSLQTLSSKRFWDGVEAYRADSSILLAGSILSPTTGIPDTVAAQREHHLLFFHPRIQFALDQASVSLNCTWPKVIQTFQDLGPDQYYGIRPTTLARTISSYMGLVEDRLSMDLVSGALRQRDFQKAMMVTGGLAWCQPQVLQRSLDRYKKFMVLARADNNHTGKSSAKLRRGSGITGMSSKAAGGGNLGAGQPGRHALVPTLDIDLAWHTHMLDPAHYRYYQLTHYGKVLNHDDTIQASSAMTKQDFMRTAELWQDLYQEKYSTQQMTWRKQGAMLTPGKLCAGVCFPPFGVYLLWKHWRSNKKARQANGGPGSEKKTKKTKQSKKSKRGNEETKTNKDTEKSKAEESSFKEKEGSLTYGDKNNDADSNNNNNSNQNCNNNSNNNINNGNGNNNGGNTTNKPGKRSELMIEELAVQDESLSSQQTQRHDVKGKGKVVSNDVHLDLNNNKNRTSSPDHGARNLTAGLGLDGRLSNWNGDAAGPAGQASCSSGACVMSPWNELQDLAPIVNLHQQPQQQRELRKERT</sequence>
<feature type="compositionally biased region" description="Low complexity" evidence="1">
    <location>
        <begin position="262"/>
        <end position="277"/>
    </location>
</feature>
<proteinExistence type="predicted"/>